<dbReference type="OrthoDB" id="1408251at2"/>
<dbReference type="PROSITE" id="PS51318">
    <property type="entry name" value="TAT"/>
    <property type="match status" value="1"/>
</dbReference>
<reference evidence="3" key="1">
    <citation type="submission" date="2017-02" db="EMBL/GenBank/DDBJ databases">
        <authorList>
            <person name="Varghese N."/>
            <person name="Submissions S."/>
        </authorList>
    </citation>
    <scope>NUCLEOTIDE SEQUENCE [LARGE SCALE GENOMIC DNA]</scope>
    <source>
        <strain evidence="3">DSM 22270</strain>
    </source>
</reference>
<dbReference type="STRING" id="651661.SAMN05660293_01439"/>
<dbReference type="InterPro" id="IPR006311">
    <property type="entry name" value="TAT_signal"/>
</dbReference>
<keyword evidence="3" id="KW-1185">Reference proteome</keyword>
<accession>A0A1T5CQF1</accession>
<dbReference type="PANTHER" id="PTHR43818:SF9">
    <property type="entry name" value="HYPOTHETICAL OXIDOREDUCTASE"/>
    <property type="match status" value="1"/>
</dbReference>
<evidence type="ECO:0000313" key="3">
    <source>
        <dbReference type="Proteomes" id="UP000190897"/>
    </source>
</evidence>
<dbReference type="Pfam" id="PF01408">
    <property type="entry name" value="GFO_IDH_MocA"/>
    <property type="match status" value="1"/>
</dbReference>
<protein>
    <submittedName>
        <fullName evidence="2">Predicted dehydrogenase</fullName>
    </submittedName>
</protein>
<dbReference type="InterPro" id="IPR000683">
    <property type="entry name" value="Gfo/Idh/MocA-like_OxRdtase_N"/>
</dbReference>
<dbReference type="EMBL" id="FUZA01000001">
    <property type="protein sequence ID" value="SKB61571.1"/>
    <property type="molecule type" value="Genomic_DNA"/>
</dbReference>
<evidence type="ECO:0000313" key="2">
    <source>
        <dbReference type="EMBL" id="SKB61571.1"/>
    </source>
</evidence>
<feature type="domain" description="Gfo/Idh/MocA-like oxidoreductase N-terminal" evidence="1">
    <location>
        <begin position="36"/>
        <end position="162"/>
    </location>
</feature>
<dbReference type="GO" id="GO:0000166">
    <property type="term" value="F:nucleotide binding"/>
    <property type="evidence" value="ECO:0007669"/>
    <property type="project" value="InterPro"/>
</dbReference>
<dbReference type="InterPro" id="IPR036291">
    <property type="entry name" value="NAD(P)-bd_dom_sf"/>
</dbReference>
<dbReference type="Gene3D" id="3.40.50.720">
    <property type="entry name" value="NAD(P)-binding Rossmann-like Domain"/>
    <property type="match status" value="1"/>
</dbReference>
<gene>
    <name evidence="2" type="ORF">SAMN05660293_01439</name>
</gene>
<dbReference type="AlphaFoldDB" id="A0A1T5CQF1"/>
<evidence type="ECO:0000259" key="1">
    <source>
        <dbReference type="Pfam" id="PF01408"/>
    </source>
</evidence>
<sequence>MHLSRRNFILKSVATGAGLGLLDYLPALAKPADGKRVGIIGLDTSHSIAFTKALNADQPDPVYDGYKVTAAYPYGSKDIESSTKRIPGYIDEVKKMGVKITGSIQELLAETDVILLETNDGRLHLQQATEVFKTGKRMFIDKPVAGSLSDAIAIYKAAEKYKIPIFSASSLRYIKGLENVDKAKVLGADTYSPAVLEKTHPDFFWYGVHGVETLYTVMGTGCKSVTRVSTPNTDIVVGIWGDGRTGTFRGTRTGKHDYGGTVFTEDGNKVLGPYGGYAPLLVDIIKYFKTGEMPVTPEETIEIFAFMEAADESKRQGGKSVTLESVLKKAK</sequence>
<proteinExistence type="predicted"/>
<dbReference type="SUPFAM" id="SSF51735">
    <property type="entry name" value="NAD(P)-binding Rossmann-fold domains"/>
    <property type="match status" value="1"/>
</dbReference>
<dbReference type="Proteomes" id="UP000190897">
    <property type="component" value="Unassembled WGS sequence"/>
</dbReference>
<dbReference type="PANTHER" id="PTHR43818">
    <property type="entry name" value="BCDNA.GH03377"/>
    <property type="match status" value="1"/>
</dbReference>
<name>A0A1T5CQF1_9BACT</name>
<dbReference type="RefSeq" id="WP_082213903.1">
    <property type="nucleotide sequence ID" value="NZ_FUZA01000001.1"/>
</dbReference>
<organism evidence="2 3">
    <name type="scientific">Dyadobacter psychrophilus</name>
    <dbReference type="NCBI Taxonomy" id="651661"/>
    <lineage>
        <taxon>Bacteria</taxon>
        <taxon>Pseudomonadati</taxon>
        <taxon>Bacteroidota</taxon>
        <taxon>Cytophagia</taxon>
        <taxon>Cytophagales</taxon>
        <taxon>Spirosomataceae</taxon>
        <taxon>Dyadobacter</taxon>
    </lineage>
</organism>
<dbReference type="InterPro" id="IPR050463">
    <property type="entry name" value="Gfo/Idh/MocA_oxidrdct_glycsds"/>
</dbReference>